<dbReference type="AlphaFoldDB" id="A0A9P0DVT0"/>
<evidence type="ECO:0000313" key="1">
    <source>
        <dbReference type="EMBL" id="CAH1170530.1"/>
    </source>
</evidence>
<dbReference type="Proteomes" id="UP001153737">
    <property type="component" value="Chromosome 5"/>
</dbReference>
<organism evidence="1 2">
    <name type="scientific">Phaedon cochleariae</name>
    <name type="common">Mustard beetle</name>
    <dbReference type="NCBI Taxonomy" id="80249"/>
    <lineage>
        <taxon>Eukaryota</taxon>
        <taxon>Metazoa</taxon>
        <taxon>Ecdysozoa</taxon>
        <taxon>Arthropoda</taxon>
        <taxon>Hexapoda</taxon>
        <taxon>Insecta</taxon>
        <taxon>Pterygota</taxon>
        <taxon>Neoptera</taxon>
        <taxon>Endopterygota</taxon>
        <taxon>Coleoptera</taxon>
        <taxon>Polyphaga</taxon>
        <taxon>Cucujiformia</taxon>
        <taxon>Chrysomeloidea</taxon>
        <taxon>Chrysomelidae</taxon>
        <taxon>Chrysomelinae</taxon>
        <taxon>Chrysomelini</taxon>
        <taxon>Phaedon</taxon>
    </lineage>
</organism>
<sequence length="707" mass="81164">MNNTKRKFKIIDKHNKRLIRSIRSKCLSEATSAISTPSCSNARDDSNLRCSDSDSDCSENEHISFTELDTDHTIIGIDNEFEHEVNFLLSDNDSLDQFDVENSTNAHQADNIQKPIQGQTELHSENDLKIQLANWALHHNITHSAISDLLHILKPMNTFLPIDARTLLKTPRMNKLLRVEPGQYHHFGFENCLKTLLQVSEGIVFESNIIEVNINIDGLPLSKSSGSQLYPILCNLYKNKNNVSAIGIYHGTEKPADANDFLRYFVDDASIILNNGFMFSGIQYIIKIRGFICDVPAKSYIKYSRGHSGYQSCSKCSIEGIYFNNRICFPNYRNAVLRTDESFRQKQNENHHTGTSILETLPNIDMINNFPLDYMHLVCLGVVKKLIVNLWIGGRPSHKLSSLEISNISQNLLEQVSNIPREFNRKPRSLNEAKRWKATEFRQFLFYTGPVVLKHVLSKSKYKHFLSLHISMFILAGKALNHNIDYAGILLKYFVDTFIIIYGKDNVSHNVHNLLHICDDVRRFGSLDDFSAFPFENYMQTFKKYIRKGDKPLQQIVFRIDELNYAHSSSQSTSQVDQNVEIFPILCNEHCDGPLLNNQYEKQFKLIKFENFSLGTTEPNNCCKINENDIVIIKNVLSHDNKVFIIGQKFLQIENFYTSPCESSDLGIFLVSNLAPLQYFPIELKTCKLVKLDYKNKYVVFPLLHLS</sequence>
<gene>
    <name evidence="1" type="ORF">PHAECO_LOCUS9682</name>
</gene>
<protein>
    <recommendedName>
        <fullName evidence="3">Transposase domain-containing protein</fullName>
    </recommendedName>
</protein>
<reference evidence="1" key="1">
    <citation type="submission" date="2022-01" db="EMBL/GenBank/DDBJ databases">
        <authorList>
            <person name="King R."/>
        </authorList>
    </citation>
    <scope>NUCLEOTIDE SEQUENCE</scope>
</reference>
<reference evidence="1" key="2">
    <citation type="submission" date="2022-10" db="EMBL/GenBank/DDBJ databases">
        <authorList>
            <consortium name="ENA_rothamsted_submissions"/>
            <consortium name="culmorum"/>
            <person name="King R."/>
        </authorList>
    </citation>
    <scope>NUCLEOTIDE SEQUENCE</scope>
</reference>
<dbReference type="OrthoDB" id="10015795at2759"/>
<dbReference type="EMBL" id="OU896711">
    <property type="protein sequence ID" value="CAH1170530.1"/>
    <property type="molecule type" value="Genomic_DNA"/>
</dbReference>
<name>A0A9P0DVT0_PHACE</name>
<dbReference type="PANTHER" id="PTHR33053">
    <property type="entry name" value="PROTEIN, PUTATIVE-RELATED"/>
    <property type="match status" value="1"/>
</dbReference>
<dbReference type="PANTHER" id="PTHR33053:SF24">
    <property type="entry name" value="TRANSPOSASE DOMAIN-CONTAINING PROTEIN"/>
    <property type="match status" value="1"/>
</dbReference>
<accession>A0A9P0DVT0</accession>
<evidence type="ECO:0000313" key="2">
    <source>
        <dbReference type="Proteomes" id="UP001153737"/>
    </source>
</evidence>
<evidence type="ECO:0008006" key="3">
    <source>
        <dbReference type="Google" id="ProtNLM"/>
    </source>
</evidence>
<keyword evidence="2" id="KW-1185">Reference proteome</keyword>
<proteinExistence type="predicted"/>